<dbReference type="AlphaFoldDB" id="A0A1F5MG74"/>
<evidence type="ECO:0000256" key="4">
    <source>
        <dbReference type="ARBA" id="ARBA00024207"/>
    </source>
</evidence>
<sequence>MLISKDLVAKKLDFLNEQIHKIENMDFTAGEFVENVDIHDLIVFRLQQAIETSIDIATHIIASSNAPRKETAKDAFVFLGEKGIINKELSLKMGKAADFRNRVVHGYNDFDFKLLFKDYKEDLKDLRQFGAEILKYLDKN</sequence>
<dbReference type="InterPro" id="IPR008201">
    <property type="entry name" value="HepT-like"/>
</dbReference>
<evidence type="ECO:0000256" key="3">
    <source>
        <dbReference type="ARBA" id="ARBA00022801"/>
    </source>
</evidence>
<evidence type="ECO:0008006" key="7">
    <source>
        <dbReference type="Google" id="ProtNLM"/>
    </source>
</evidence>
<dbReference type="Gene3D" id="1.20.120.580">
    <property type="entry name" value="bsu32300-like"/>
    <property type="match status" value="1"/>
</dbReference>
<dbReference type="EMBL" id="MFDT01000068">
    <property type="protein sequence ID" value="OGE64362.1"/>
    <property type="molecule type" value="Genomic_DNA"/>
</dbReference>
<dbReference type="NCBIfam" id="NF047751">
    <property type="entry name" value="HepT_toxin"/>
    <property type="match status" value="1"/>
</dbReference>
<dbReference type="Pfam" id="PF01934">
    <property type="entry name" value="HepT-like"/>
    <property type="match status" value="1"/>
</dbReference>
<gene>
    <name evidence="5" type="ORF">A3I48_03105</name>
</gene>
<keyword evidence="2" id="KW-0540">Nuclease</keyword>
<dbReference type="InterPro" id="IPR052379">
    <property type="entry name" value="Type_VII_TA_RNase"/>
</dbReference>
<keyword evidence="3" id="KW-0378">Hydrolase</keyword>
<reference evidence="5 6" key="1">
    <citation type="journal article" date="2016" name="Nat. Commun.">
        <title>Thousands of microbial genomes shed light on interconnected biogeochemical processes in an aquifer system.</title>
        <authorList>
            <person name="Anantharaman K."/>
            <person name="Brown C.T."/>
            <person name="Hug L.A."/>
            <person name="Sharon I."/>
            <person name="Castelle C.J."/>
            <person name="Probst A.J."/>
            <person name="Thomas B.C."/>
            <person name="Singh A."/>
            <person name="Wilkins M.J."/>
            <person name="Karaoz U."/>
            <person name="Brodie E.L."/>
            <person name="Williams K.H."/>
            <person name="Hubbard S.S."/>
            <person name="Banfield J.F."/>
        </authorList>
    </citation>
    <scope>NUCLEOTIDE SEQUENCE [LARGE SCALE GENOMIC DNA]</scope>
</reference>
<evidence type="ECO:0000256" key="2">
    <source>
        <dbReference type="ARBA" id="ARBA00022722"/>
    </source>
</evidence>
<comment type="caution">
    <text evidence="5">The sequence shown here is derived from an EMBL/GenBank/DDBJ whole genome shotgun (WGS) entry which is preliminary data.</text>
</comment>
<evidence type="ECO:0000313" key="6">
    <source>
        <dbReference type="Proteomes" id="UP000178859"/>
    </source>
</evidence>
<dbReference type="PANTHER" id="PTHR33397">
    <property type="entry name" value="UPF0331 PROTEIN YUTE"/>
    <property type="match status" value="1"/>
</dbReference>
<dbReference type="GO" id="GO:0110001">
    <property type="term" value="C:toxin-antitoxin complex"/>
    <property type="evidence" value="ECO:0007669"/>
    <property type="project" value="InterPro"/>
</dbReference>
<organism evidence="5 6">
    <name type="scientific">Candidatus Daviesbacteria bacterium RIFCSPLOWO2_02_FULL_36_7</name>
    <dbReference type="NCBI Taxonomy" id="1797792"/>
    <lineage>
        <taxon>Bacteria</taxon>
        <taxon>Candidatus Daviesiibacteriota</taxon>
    </lineage>
</organism>
<dbReference type="PANTHER" id="PTHR33397:SF5">
    <property type="entry name" value="RNASE YUTE-RELATED"/>
    <property type="match status" value="1"/>
</dbReference>
<dbReference type="InterPro" id="IPR037038">
    <property type="entry name" value="HepT-like_sf"/>
</dbReference>
<dbReference type="Proteomes" id="UP000178859">
    <property type="component" value="Unassembled WGS sequence"/>
</dbReference>
<dbReference type="GO" id="GO:0016787">
    <property type="term" value="F:hydrolase activity"/>
    <property type="evidence" value="ECO:0007669"/>
    <property type="project" value="UniProtKB-KW"/>
</dbReference>
<evidence type="ECO:0000256" key="1">
    <source>
        <dbReference type="ARBA" id="ARBA00022649"/>
    </source>
</evidence>
<accession>A0A1F5MG74</accession>
<protein>
    <recommendedName>
        <fullName evidence="7">DUF86 domain-containing protein</fullName>
    </recommendedName>
</protein>
<keyword evidence="1" id="KW-1277">Toxin-antitoxin system</keyword>
<evidence type="ECO:0000313" key="5">
    <source>
        <dbReference type="EMBL" id="OGE64362.1"/>
    </source>
</evidence>
<dbReference type="GO" id="GO:0004540">
    <property type="term" value="F:RNA nuclease activity"/>
    <property type="evidence" value="ECO:0007669"/>
    <property type="project" value="InterPro"/>
</dbReference>
<comment type="similarity">
    <text evidence="4">Belongs to the HepT RNase toxin family.</text>
</comment>
<name>A0A1F5MG74_9BACT</name>
<proteinExistence type="inferred from homology"/>